<dbReference type="EMBL" id="JGZT01000006">
    <property type="protein sequence ID" value="KFJ02570.1"/>
    <property type="molecule type" value="Genomic_DNA"/>
</dbReference>
<feature type="compositionally biased region" description="Low complexity" evidence="5">
    <location>
        <begin position="333"/>
        <end position="359"/>
    </location>
</feature>
<dbReference type="GO" id="GO:0030001">
    <property type="term" value="P:metal ion transport"/>
    <property type="evidence" value="ECO:0007669"/>
    <property type="project" value="InterPro"/>
</dbReference>
<dbReference type="InterPro" id="IPR006127">
    <property type="entry name" value="ZnuA-like"/>
</dbReference>
<evidence type="ECO:0000256" key="4">
    <source>
        <dbReference type="ARBA" id="ARBA00022729"/>
    </source>
</evidence>
<evidence type="ECO:0000313" key="6">
    <source>
        <dbReference type="EMBL" id="KFJ02570.1"/>
    </source>
</evidence>
<gene>
    <name evidence="6" type="ORF">THER5_1032</name>
</gene>
<comment type="caution">
    <text evidence="6">The sequence shown here is derived from an EMBL/GenBank/DDBJ whole genome shotgun (WGS) entry which is preliminary data.</text>
</comment>
<proteinExistence type="predicted"/>
<sequence>MSTRGLGNRLATWFAALAAIALLLPLAGCLPTPRPASSATPSATASKGPILVMASVNQWGTLAQEIGGDDVKVTTILNSTNVDAHDFEPKTSDIAEIQKAQVVVTNGAGYDSWASKSIAKGTVSVSAASTVGAISGDNPHLWFSKDARKAMATELADTFSKILPSKKKSFDKRLKTWQSEESDLEDAMAAFAKKHKNTTYAATEAVAYYLMSDMKLKDVTPQGYLQSVTSGGEAAPADLQEFQELLESDKAKLLVDNPQESSDSAALLKKTATANKVPVIEITEQMPSDQHTLTGWISSLVETMTKQVAAAQTDEKDSSNDTSDGTATDANTQDASPSPSSASQSSSDPSSSASPSSAQ</sequence>
<dbReference type="PANTHER" id="PTHR42953:SF1">
    <property type="entry name" value="METAL-BINDING PROTEIN HI_0362-RELATED"/>
    <property type="match status" value="1"/>
</dbReference>
<accession>A0A087E469</accession>
<keyword evidence="4" id="KW-0732">Signal</keyword>
<evidence type="ECO:0000256" key="5">
    <source>
        <dbReference type="SAM" id="MobiDB-lite"/>
    </source>
</evidence>
<dbReference type="GO" id="GO:0046872">
    <property type="term" value="F:metal ion binding"/>
    <property type="evidence" value="ECO:0007669"/>
    <property type="project" value="UniProtKB-KW"/>
</dbReference>
<protein>
    <submittedName>
        <fullName evidence="6">Metals ABC transporter substrate-binding protein</fullName>
    </submittedName>
</protein>
<feature type="region of interest" description="Disordered" evidence="5">
    <location>
        <begin position="306"/>
        <end position="359"/>
    </location>
</feature>
<feature type="compositionally biased region" description="Polar residues" evidence="5">
    <location>
        <begin position="320"/>
        <end position="332"/>
    </location>
</feature>
<dbReference type="Proteomes" id="UP000029003">
    <property type="component" value="Unassembled WGS sequence"/>
</dbReference>
<evidence type="ECO:0000313" key="7">
    <source>
        <dbReference type="Proteomes" id="UP000029003"/>
    </source>
</evidence>
<dbReference type="PANTHER" id="PTHR42953">
    <property type="entry name" value="HIGH-AFFINITY ZINC UPTAKE SYSTEM PROTEIN ZNUA-RELATED"/>
    <property type="match status" value="1"/>
</dbReference>
<evidence type="ECO:0000256" key="3">
    <source>
        <dbReference type="ARBA" id="ARBA00022723"/>
    </source>
</evidence>
<dbReference type="SUPFAM" id="SSF53807">
    <property type="entry name" value="Helical backbone' metal receptor"/>
    <property type="match status" value="1"/>
</dbReference>
<evidence type="ECO:0000256" key="1">
    <source>
        <dbReference type="ARBA" id="ARBA00004196"/>
    </source>
</evidence>
<dbReference type="GO" id="GO:0030313">
    <property type="term" value="C:cell envelope"/>
    <property type="evidence" value="ECO:0007669"/>
    <property type="project" value="UniProtKB-SubCell"/>
</dbReference>
<dbReference type="InterPro" id="IPR050492">
    <property type="entry name" value="Bact_metal-bind_prot9"/>
</dbReference>
<dbReference type="Pfam" id="PF01297">
    <property type="entry name" value="ZnuA"/>
    <property type="match status" value="1"/>
</dbReference>
<dbReference type="Gene3D" id="3.40.50.1980">
    <property type="entry name" value="Nitrogenase molybdenum iron protein domain"/>
    <property type="match status" value="2"/>
</dbReference>
<reference evidence="6 7" key="1">
    <citation type="submission" date="2014-03" db="EMBL/GenBank/DDBJ databases">
        <title>Genomics of Bifidobacteria.</title>
        <authorList>
            <person name="Ventura M."/>
            <person name="Milani C."/>
            <person name="Lugli G.A."/>
        </authorList>
    </citation>
    <scope>NUCLEOTIDE SEQUENCE [LARGE SCALE GENOMIC DNA]</scope>
    <source>
        <strain evidence="6 7">LMG 21395</strain>
    </source>
</reference>
<name>A0A087E469_9BIFI</name>
<organism evidence="6 7">
    <name type="scientific">Bifidobacterium thermacidophilum subsp. thermacidophilum</name>
    <dbReference type="NCBI Taxonomy" id="79262"/>
    <lineage>
        <taxon>Bacteria</taxon>
        <taxon>Bacillati</taxon>
        <taxon>Actinomycetota</taxon>
        <taxon>Actinomycetes</taxon>
        <taxon>Bifidobacteriales</taxon>
        <taxon>Bifidobacteriaceae</taxon>
        <taxon>Bifidobacterium</taxon>
    </lineage>
</organism>
<keyword evidence="3" id="KW-0479">Metal-binding</keyword>
<dbReference type="AlphaFoldDB" id="A0A087E469"/>
<comment type="subcellular location">
    <subcellularLocation>
        <location evidence="1">Cell envelope</location>
    </subcellularLocation>
</comment>
<keyword evidence="2" id="KW-0813">Transport</keyword>
<evidence type="ECO:0000256" key="2">
    <source>
        <dbReference type="ARBA" id="ARBA00022448"/>
    </source>
</evidence>